<reference evidence="10 11" key="1">
    <citation type="submission" date="2021-03" db="EMBL/GenBank/DDBJ databases">
        <title>Genomic Encyclopedia of Type Strains, Phase IV (KMG-IV): sequencing the most valuable type-strain genomes for metagenomic binning, comparative biology and taxonomic classification.</title>
        <authorList>
            <person name="Goeker M."/>
        </authorList>
    </citation>
    <scope>NUCLEOTIDE SEQUENCE [LARGE SCALE GENOMIC DNA]</scope>
    <source>
        <strain evidence="10 11">DSM 25790</strain>
    </source>
</reference>
<organism evidence="10 11">
    <name type="scientific">Virgibacillus alimentarius</name>
    <dbReference type="NCBI Taxonomy" id="698769"/>
    <lineage>
        <taxon>Bacteria</taxon>
        <taxon>Bacillati</taxon>
        <taxon>Bacillota</taxon>
        <taxon>Bacilli</taxon>
        <taxon>Bacillales</taxon>
        <taxon>Bacillaceae</taxon>
        <taxon>Virgibacillus</taxon>
    </lineage>
</organism>
<evidence type="ECO:0000256" key="6">
    <source>
        <dbReference type="ARBA" id="ARBA00022989"/>
    </source>
</evidence>
<feature type="domain" description="ABC transmembrane type-1" evidence="9">
    <location>
        <begin position="61"/>
        <end position="251"/>
    </location>
</feature>
<keyword evidence="5 8" id="KW-0812">Transmembrane</keyword>
<feature type="transmembrane region" description="Helical" evidence="8">
    <location>
        <begin position="65"/>
        <end position="90"/>
    </location>
</feature>
<dbReference type="Pfam" id="PF00528">
    <property type="entry name" value="BPD_transp_1"/>
    <property type="match status" value="1"/>
</dbReference>
<dbReference type="CDD" id="cd06261">
    <property type="entry name" value="TM_PBP2"/>
    <property type="match status" value="1"/>
</dbReference>
<dbReference type="InterPro" id="IPR035906">
    <property type="entry name" value="MetI-like_sf"/>
</dbReference>
<keyword evidence="11" id="KW-1185">Reference proteome</keyword>
<evidence type="ECO:0000313" key="10">
    <source>
        <dbReference type="EMBL" id="MBP2258376.1"/>
    </source>
</evidence>
<evidence type="ECO:0000256" key="7">
    <source>
        <dbReference type="ARBA" id="ARBA00023136"/>
    </source>
</evidence>
<dbReference type="PANTHER" id="PTHR43357:SF4">
    <property type="entry name" value="INNER MEMBRANE ABC TRANSPORTER PERMEASE PROTEIN YDCV"/>
    <property type="match status" value="1"/>
</dbReference>
<evidence type="ECO:0000256" key="2">
    <source>
        <dbReference type="ARBA" id="ARBA00022448"/>
    </source>
</evidence>
<evidence type="ECO:0000256" key="8">
    <source>
        <dbReference type="RuleBase" id="RU363032"/>
    </source>
</evidence>
<evidence type="ECO:0000259" key="9">
    <source>
        <dbReference type="PROSITE" id="PS50928"/>
    </source>
</evidence>
<sequence length="287" mass="32157">MIGKRKHLFIVILLSIYLLLPLLGTLLYSLADKWSDSILPESWTFSWYVMLFQDTRFLEALSRSIFVIASSVLISLVVMLLAMFVVVIYFPSKEKYLKLVSMIPYGVPAIVSAIGLLNVYSSSSISIVGTPWILIGSYAIIIMPFVYQGIRNSLYTVNAVELIHAAELLGATKIKAVISVVLPNIMKGILAAALLSIAMLFGEFALANLLVGGQYETLQIYLYQKFSKNGHLTSAIVISYYIIIMVVTGLLIQFQQPGIKKFHFAKLRIPRFHKSQIQKKRVEGDIR</sequence>
<feature type="transmembrane region" description="Helical" evidence="8">
    <location>
        <begin position="7"/>
        <end position="31"/>
    </location>
</feature>
<dbReference type="EMBL" id="JAGIKX010000025">
    <property type="protein sequence ID" value="MBP2258376.1"/>
    <property type="molecule type" value="Genomic_DNA"/>
</dbReference>
<keyword evidence="4" id="KW-0997">Cell inner membrane</keyword>
<dbReference type="PANTHER" id="PTHR43357">
    <property type="entry name" value="INNER MEMBRANE ABC TRANSPORTER PERMEASE PROTEIN YDCV"/>
    <property type="match status" value="1"/>
</dbReference>
<dbReference type="Proteomes" id="UP001519294">
    <property type="component" value="Unassembled WGS sequence"/>
</dbReference>
<name>A0ABS4SB82_9BACI</name>
<keyword evidence="2 8" id="KW-0813">Transport</keyword>
<comment type="similarity">
    <text evidence="8">Belongs to the binding-protein-dependent transport system permease family.</text>
</comment>
<proteinExistence type="inferred from homology"/>
<evidence type="ECO:0000256" key="5">
    <source>
        <dbReference type="ARBA" id="ARBA00022692"/>
    </source>
</evidence>
<evidence type="ECO:0000313" key="11">
    <source>
        <dbReference type="Proteomes" id="UP001519294"/>
    </source>
</evidence>
<feature type="transmembrane region" description="Helical" evidence="8">
    <location>
        <begin position="231"/>
        <end position="252"/>
    </location>
</feature>
<feature type="transmembrane region" description="Helical" evidence="8">
    <location>
        <begin position="102"/>
        <end position="120"/>
    </location>
</feature>
<gene>
    <name evidence="10" type="ORF">J2Z81_002359</name>
</gene>
<protein>
    <submittedName>
        <fullName evidence="10">Spermidine/putrescine transport system permease protein</fullName>
    </submittedName>
</protein>
<feature type="transmembrane region" description="Helical" evidence="8">
    <location>
        <begin position="132"/>
        <end position="150"/>
    </location>
</feature>
<keyword evidence="3" id="KW-1003">Cell membrane</keyword>
<dbReference type="SUPFAM" id="SSF161098">
    <property type="entry name" value="MetI-like"/>
    <property type="match status" value="1"/>
</dbReference>
<keyword evidence="7 8" id="KW-0472">Membrane</keyword>
<comment type="caution">
    <text evidence="10">The sequence shown here is derived from an EMBL/GenBank/DDBJ whole genome shotgun (WGS) entry which is preliminary data.</text>
</comment>
<dbReference type="InterPro" id="IPR000515">
    <property type="entry name" value="MetI-like"/>
</dbReference>
<evidence type="ECO:0000256" key="1">
    <source>
        <dbReference type="ARBA" id="ARBA00004429"/>
    </source>
</evidence>
<dbReference type="PROSITE" id="PS50928">
    <property type="entry name" value="ABC_TM1"/>
    <property type="match status" value="1"/>
</dbReference>
<evidence type="ECO:0000256" key="4">
    <source>
        <dbReference type="ARBA" id="ARBA00022519"/>
    </source>
</evidence>
<accession>A0ABS4SB82</accession>
<dbReference type="RefSeq" id="WP_084179024.1">
    <property type="nucleotide sequence ID" value="NZ_JAGIKX010000025.1"/>
</dbReference>
<comment type="subcellular location">
    <subcellularLocation>
        <location evidence="1">Cell inner membrane</location>
        <topology evidence="1">Multi-pass membrane protein</topology>
    </subcellularLocation>
    <subcellularLocation>
        <location evidence="8">Cell membrane</location>
        <topology evidence="8">Multi-pass membrane protein</topology>
    </subcellularLocation>
</comment>
<feature type="transmembrane region" description="Helical" evidence="8">
    <location>
        <begin position="189"/>
        <end position="211"/>
    </location>
</feature>
<evidence type="ECO:0000256" key="3">
    <source>
        <dbReference type="ARBA" id="ARBA00022475"/>
    </source>
</evidence>
<keyword evidence="6 8" id="KW-1133">Transmembrane helix</keyword>
<dbReference type="Gene3D" id="1.10.3720.10">
    <property type="entry name" value="MetI-like"/>
    <property type="match status" value="1"/>
</dbReference>